<keyword evidence="1" id="KW-0175">Coiled coil</keyword>
<feature type="region of interest" description="Disordered" evidence="2">
    <location>
        <begin position="472"/>
        <end position="532"/>
    </location>
</feature>
<dbReference type="InterPro" id="IPR027417">
    <property type="entry name" value="P-loop_NTPase"/>
</dbReference>
<feature type="compositionally biased region" description="Basic residues" evidence="2">
    <location>
        <begin position="249"/>
        <end position="260"/>
    </location>
</feature>
<evidence type="ECO:0000313" key="6">
    <source>
        <dbReference type="Proteomes" id="UP000636479"/>
    </source>
</evidence>
<keyword evidence="6" id="KW-1185">Reference proteome</keyword>
<accession>A0A8H6W7G1</accession>
<feature type="compositionally biased region" description="Basic and acidic residues" evidence="2">
    <location>
        <begin position="261"/>
        <end position="285"/>
    </location>
</feature>
<name>A0A8H6W7G1_9AGAR</name>
<evidence type="ECO:0000259" key="4">
    <source>
        <dbReference type="Pfam" id="PF24564"/>
    </source>
</evidence>
<feature type="region of interest" description="Disordered" evidence="2">
    <location>
        <begin position="237"/>
        <end position="289"/>
    </location>
</feature>
<comment type="caution">
    <text evidence="5">The sequence shown here is derived from an EMBL/GenBank/DDBJ whole genome shotgun (WGS) entry which is preliminary data.</text>
</comment>
<evidence type="ECO:0000256" key="1">
    <source>
        <dbReference type="SAM" id="Coils"/>
    </source>
</evidence>
<dbReference type="RefSeq" id="XP_037220064.1">
    <property type="nucleotide sequence ID" value="XM_037364420.1"/>
</dbReference>
<dbReference type="Pfam" id="PF00350">
    <property type="entry name" value="Dynamin_N"/>
    <property type="match status" value="1"/>
</dbReference>
<dbReference type="InterPro" id="IPR045063">
    <property type="entry name" value="Dynamin_N"/>
</dbReference>
<evidence type="ECO:0000259" key="3">
    <source>
        <dbReference type="Pfam" id="PF00350"/>
    </source>
</evidence>
<dbReference type="PANTHER" id="PTHR36681">
    <property type="entry name" value="NUCLEAR GTPASE, GERMINAL CENTER-ASSOCIATED, TANDEM DUPLICATE 3"/>
    <property type="match status" value="1"/>
</dbReference>
<evidence type="ECO:0008006" key="7">
    <source>
        <dbReference type="Google" id="ProtNLM"/>
    </source>
</evidence>
<feature type="region of interest" description="Disordered" evidence="2">
    <location>
        <begin position="1"/>
        <end position="40"/>
    </location>
</feature>
<dbReference type="PANTHER" id="PTHR36681:SF3">
    <property type="entry name" value="NUCLEAR GTPASE, GERMINAL CENTER-ASSOCIATED, TANDEM DUPLICATE 3"/>
    <property type="match status" value="1"/>
</dbReference>
<feature type="domain" description="DUF7605" evidence="4">
    <location>
        <begin position="826"/>
        <end position="977"/>
    </location>
</feature>
<sequence length="1072" mass="119465">MPSKSPSKQNSQPRPIKREAEPVSVDIEHSTKSNEAPEDYTPEGVLEYCSRTAHKTLEEALETLELEPRRRVIWRRDLTKMRSSGDTRTIIAFCGGTGVGKSSTLNAILDANIVPTSGIQACTSVVTEIAYHTKPTIDADVSFLSRDEWKAELEILLSDLVEDNGSLKPTTDLKSDAGVAWLKVHAVYPTIDTSQLILMTPDQIISSNIEIEGILGSSREISTPNYKKFRHEINKYIDANDHRRGKDTPKKKRKDKRKKDRVTEMEGATAREDPEKGDQEPKPNDVVEEQSDPVALWPLIRGVKVRTSSPVLATGAVLVDLPGTEDANAARSSIARQYLKKADCVWILSPIHRAVDSKVARDLLGEAFRTQLKMDGGYNADTITFVATKCDDIASSEVIKALQLRNEPELRGIEDRLKDIKMQLTQAERAQKIADNRLADLSQQLEKSRAASHEYQARLRALQSGQVFETTKLPSLVKKRKNTGGEKPGPPKRRRNMSDDDESSGSDSYTSDDDLPSSNAEGEDTADEDETDELMEDISEESLEAAIQEAEHNISLVTTNLNEVSRNRMETVRLISSLSEQDRDAQRTKDAYCAKKRSEHSTNTLKDDFRTGCREYEDAAAEELDPDNFDPSVSESAYATVDLPVFCVSARDYTRLTGQVRGDGKAVCFTDVEDTGIPSLQKWVTALTRSPRETAAQSCSSQLRALAEDMRSFLHDSSRVTSTDRNTFRAKWKSQVFDEDEVEFSEDDNSSDNEIPGIDHPIVTVLDERQLRSGITPRLVKQFSRIVEESVTALKHHFRNGLEERCRVGAANAADTSGATLNNFRQSMHHRSYSATIRRDGEFHRDLNVELVNPLTRYIAQAWQGVFEADVFAPFFKDISDCISALILDIEESAPSGLKQHVRTQGEICRQSARVSLNQTLASVKATLTDEQKTVSRSIAPFVKGRMLAAYAAAKQEKGKGSVMRATKVLQDFIHQSKDIVFNNSADSILEQLDDCASSVGATLRSAMTSLARKVELNISVIWETQANYDSKQAVIRSNIVIQLDEILGQLRLTDEARQGEKVQKEAQMEMD</sequence>
<dbReference type="OrthoDB" id="3598281at2759"/>
<feature type="coiled-coil region" evidence="1">
    <location>
        <begin position="540"/>
        <end position="567"/>
    </location>
</feature>
<reference evidence="5" key="1">
    <citation type="submission" date="2020-05" db="EMBL/GenBank/DDBJ databases">
        <title>Mycena genomes resolve the evolution of fungal bioluminescence.</title>
        <authorList>
            <person name="Tsai I.J."/>
        </authorList>
    </citation>
    <scope>NUCLEOTIDE SEQUENCE</scope>
    <source>
        <strain evidence="5">171206Taipei</strain>
    </source>
</reference>
<gene>
    <name evidence="5" type="ORF">MIND_00773100</name>
</gene>
<feature type="compositionally biased region" description="Low complexity" evidence="2">
    <location>
        <begin position="1"/>
        <end position="14"/>
    </location>
</feature>
<dbReference type="Gene3D" id="3.40.50.300">
    <property type="entry name" value="P-loop containing nucleotide triphosphate hydrolases"/>
    <property type="match status" value="2"/>
</dbReference>
<organism evidence="5 6">
    <name type="scientific">Mycena indigotica</name>
    <dbReference type="NCBI Taxonomy" id="2126181"/>
    <lineage>
        <taxon>Eukaryota</taxon>
        <taxon>Fungi</taxon>
        <taxon>Dikarya</taxon>
        <taxon>Basidiomycota</taxon>
        <taxon>Agaricomycotina</taxon>
        <taxon>Agaricomycetes</taxon>
        <taxon>Agaricomycetidae</taxon>
        <taxon>Agaricales</taxon>
        <taxon>Marasmiineae</taxon>
        <taxon>Mycenaceae</taxon>
        <taxon>Mycena</taxon>
    </lineage>
</organism>
<dbReference type="InterPro" id="IPR056024">
    <property type="entry name" value="DUF7605"/>
</dbReference>
<feature type="coiled-coil region" evidence="1">
    <location>
        <begin position="410"/>
        <end position="458"/>
    </location>
</feature>
<evidence type="ECO:0000256" key="2">
    <source>
        <dbReference type="SAM" id="MobiDB-lite"/>
    </source>
</evidence>
<dbReference type="Pfam" id="PF24564">
    <property type="entry name" value="DUF7605"/>
    <property type="match status" value="1"/>
</dbReference>
<proteinExistence type="predicted"/>
<dbReference type="AlphaFoldDB" id="A0A8H6W7G1"/>
<feature type="compositionally biased region" description="Acidic residues" evidence="2">
    <location>
        <begin position="499"/>
        <end position="532"/>
    </location>
</feature>
<dbReference type="Proteomes" id="UP000636479">
    <property type="component" value="Unassembled WGS sequence"/>
</dbReference>
<feature type="compositionally biased region" description="Basic and acidic residues" evidence="2">
    <location>
        <begin position="237"/>
        <end position="248"/>
    </location>
</feature>
<feature type="domain" description="Dynamin N-terminal" evidence="3">
    <location>
        <begin position="91"/>
        <end position="364"/>
    </location>
</feature>
<evidence type="ECO:0000313" key="5">
    <source>
        <dbReference type="EMBL" id="KAF7302064.1"/>
    </source>
</evidence>
<dbReference type="GeneID" id="59346936"/>
<protein>
    <recommendedName>
        <fullName evidence="7">Nuclear GTPase SLIP-GC</fullName>
    </recommendedName>
</protein>
<dbReference type="SUPFAM" id="SSF52540">
    <property type="entry name" value="P-loop containing nucleoside triphosphate hydrolases"/>
    <property type="match status" value="1"/>
</dbReference>
<dbReference type="EMBL" id="JACAZF010000006">
    <property type="protein sequence ID" value="KAF7302064.1"/>
    <property type="molecule type" value="Genomic_DNA"/>
</dbReference>
<feature type="compositionally biased region" description="Basic and acidic residues" evidence="2">
    <location>
        <begin position="16"/>
        <end position="32"/>
    </location>
</feature>